<dbReference type="InterPro" id="IPR009656">
    <property type="entry name" value="PHB_depo_C"/>
</dbReference>
<dbReference type="PANTHER" id="PTHR36837:SF4">
    <property type="entry name" value="BLR0908 PROTEIN"/>
    <property type="match status" value="1"/>
</dbReference>
<dbReference type="SUPFAM" id="SSF53474">
    <property type="entry name" value="alpha/beta-Hydrolases"/>
    <property type="match status" value="1"/>
</dbReference>
<proteinExistence type="predicted"/>
<evidence type="ECO:0000259" key="2">
    <source>
        <dbReference type="Pfam" id="PF06850"/>
    </source>
</evidence>
<feature type="domain" description="PHB de-polymerase C-terminal" evidence="2">
    <location>
        <begin position="351"/>
        <end position="548"/>
    </location>
</feature>
<gene>
    <name evidence="3" type="ORF">CKO45_03850</name>
</gene>
<protein>
    <recommendedName>
        <fullName evidence="2">PHB de-polymerase C-terminal domain-containing protein</fullName>
    </recommendedName>
</protein>
<feature type="region of interest" description="Disordered" evidence="1">
    <location>
        <begin position="1"/>
        <end position="122"/>
    </location>
</feature>
<feature type="compositionally biased region" description="Pro residues" evidence="1">
    <location>
        <begin position="36"/>
        <end position="52"/>
    </location>
</feature>
<accession>A0ABS1CTP1</accession>
<evidence type="ECO:0000313" key="3">
    <source>
        <dbReference type="EMBL" id="MBK1657362.1"/>
    </source>
</evidence>
<organism evidence="3 4">
    <name type="scientific">Paracraurococcus ruber</name>
    <dbReference type="NCBI Taxonomy" id="77675"/>
    <lineage>
        <taxon>Bacteria</taxon>
        <taxon>Pseudomonadati</taxon>
        <taxon>Pseudomonadota</taxon>
        <taxon>Alphaproteobacteria</taxon>
        <taxon>Acetobacterales</taxon>
        <taxon>Roseomonadaceae</taxon>
        <taxon>Paracraurococcus</taxon>
    </lineage>
</organism>
<dbReference type="NCBIfam" id="TIGR01849">
    <property type="entry name" value="PHB_depoly_PhaZ"/>
    <property type="match status" value="1"/>
</dbReference>
<keyword evidence="4" id="KW-1185">Reference proteome</keyword>
<reference evidence="3 4" key="1">
    <citation type="journal article" date="2020" name="Microorganisms">
        <title>Osmotic Adaptation and Compatible Solute Biosynthesis of Phototrophic Bacteria as Revealed from Genome Analyses.</title>
        <authorList>
            <person name="Imhoff J.F."/>
            <person name="Rahn T."/>
            <person name="Kunzel S."/>
            <person name="Keller A."/>
            <person name="Neulinger S.C."/>
        </authorList>
    </citation>
    <scope>NUCLEOTIDE SEQUENCE [LARGE SCALE GENOMIC DNA]</scope>
    <source>
        <strain evidence="3 4">DSM 15382</strain>
    </source>
</reference>
<dbReference type="InterPro" id="IPR029058">
    <property type="entry name" value="AB_hydrolase_fold"/>
</dbReference>
<dbReference type="InterPro" id="IPR010915">
    <property type="entry name" value="PHB_depoly_PhaZ"/>
</dbReference>
<feature type="compositionally biased region" description="Basic residues" evidence="1">
    <location>
        <begin position="110"/>
        <end position="121"/>
    </location>
</feature>
<dbReference type="Pfam" id="PF06850">
    <property type="entry name" value="PHB_depo_C"/>
    <property type="match status" value="1"/>
</dbReference>
<sequence>MGRGDGGCAGGRGRGMAQRRGGPGEEDEGEQRRHGPPPPACQMRLPPHPLPLRPAILARQGVSAPHPCRPGGRWGFPPWQGQATPVAASRDPAGGARKRPSGGVREALRRPPRRREGRNHWLRGPEDVIRSALRRGRRRRVATGMPDPPDDLFYRLHEAQEAWSARLRPAARQAAAVLRSLGVGQPALRQAAAAVQLLEQAGTTHRKPAFGLGRIRVDGRDVAVREEVVATAPFGRLLRFAKDLPEPGPKLLAVAPLSGHFATRLRGTLAGLLPHHDVHVTDWTDARLVPAAAGPFGLDGQVAQIIAWLRAMGPGAHLLAVSQPAVAALAATALMAEDGDPARPRSLTLIGGPVDTRIAPTRETLLARALPAGWFAAMEVASLPAGLPGAGRRVRPGAQQIAGSVLADLPTHLAAQLTQLRNLLAGDGAAAAAHRARYEELRAVMDVPAELYLDTIHRVFRTAELARGRMAWHGRPVRPAAIRDTALLVVEGDADGSCPPGQGSAALALCRGLPSGLKRYHLQPGATHDALFEGPVWERTICPLVGSLVGAAG</sequence>
<evidence type="ECO:0000313" key="4">
    <source>
        <dbReference type="Proteomes" id="UP000697995"/>
    </source>
</evidence>
<comment type="caution">
    <text evidence="3">The sequence shown here is derived from an EMBL/GenBank/DDBJ whole genome shotgun (WGS) entry which is preliminary data.</text>
</comment>
<dbReference type="Proteomes" id="UP000697995">
    <property type="component" value="Unassembled WGS sequence"/>
</dbReference>
<name>A0ABS1CTP1_9PROT</name>
<dbReference type="EMBL" id="NRSG01000015">
    <property type="protein sequence ID" value="MBK1657362.1"/>
    <property type="molecule type" value="Genomic_DNA"/>
</dbReference>
<dbReference type="InterPro" id="IPR051321">
    <property type="entry name" value="PHA/PHB_synthase"/>
</dbReference>
<dbReference type="PANTHER" id="PTHR36837">
    <property type="entry name" value="POLY(3-HYDROXYALKANOATE) POLYMERASE SUBUNIT PHAC"/>
    <property type="match status" value="1"/>
</dbReference>
<feature type="compositionally biased region" description="Gly residues" evidence="1">
    <location>
        <begin position="1"/>
        <end position="14"/>
    </location>
</feature>
<evidence type="ECO:0000256" key="1">
    <source>
        <dbReference type="SAM" id="MobiDB-lite"/>
    </source>
</evidence>